<feature type="transmembrane region" description="Helical" evidence="2">
    <location>
        <begin position="6"/>
        <end position="29"/>
    </location>
</feature>
<organism evidence="3">
    <name type="scientific">Zooxanthella nutricula</name>
    <dbReference type="NCBI Taxonomy" id="1333877"/>
    <lineage>
        <taxon>Eukaryota</taxon>
        <taxon>Sar</taxon>
        <taxon>Alveolata</taxon>
        <taxon>Dinophyceae</taxon>
        <taxon>Peridiniales</taxon>
        <taxon>Peridiniales incertae sedis</taxon>
        <taxon>Zooxanthella</taxon>
    </lineage>
</organism>
<sequence>MGALRVFVDIYGVLLIMITSGVAILFALCGCCGSKANRPTCAFCFCCCSAWHVCLTCAAMLQACLLLQYIQFSGPSLFQLLDACDPGQCNFAGANSTDNHIRQIDCLAQAQWGTNYVALNASNKRLSTHLCKDFPLLSCQVELDCFGSIFEWGQSYKMGMAGAACPCGSTHILDPTECSRAMRRFPRARVESIEPFFDDIEPSGCYAQKEGEWEFNFNQNMCNPKKPYKHVVCAIATRDVQTATRAKMERLCGHEGGSSPQERNPLRPPEQLEHPVTSCSAHAGFMDIMTLAKAEMPGVLRKATLMVGISSVFDGLGVVLFGLGCWWGQSLWSRMQPPLLEAHMQQGMQQAIQQLPSERRSQELQMVA</sequence>
<gene>
    <name evidence="3" type="ORF">BRAN1462_LOCUS43108</name>
</gene>
<keyword evidence="2" id="KW-0472">Membrane</keyword>
<protein>
    <submittedName>
        <fullName evidence="3">Uncharacterized protein</fullName>
    </submittedName>
</protein>
<feature type="region of interest" description="Disordered" evidence="1">
    <location>
        <begin position="252"/>
        <end position="274"/>
    </location>
</feature>
<reference evidence="3" key="1">
    <citation type="submission" date="2021-01" db="EMBL/GenBank/DDBJ databases">
        <authorList>
            <person name="Corre E."/>
            <person name="Pelletier E."/>
            <person name="Niang G."/>
            <person name="Scheremetjew M."/>
            <person name="Finn R."/>
            <person name="Kale V."/>
            <person name="Holt S."/>
            <person name="Cochrane G."/>
            <person name="Meng A."/>
            <person name="Brown T."/>
            <person name="Cohen L."/>
        </authorList>
    </citation>
    <scope>NUCLEOTIDE SEQUENCE</scope>
    <source>
        <strain evidence="3">RCC3387</strain>
    </source>
</reference>
<evidence type="ECO:0000256" key="1">
    <source>
        <dbReference type="SAM" id="MobiDB-lite"/>
    </source>
</evidence>
<feature type="transmembrane region" description="Helical" evidence="2">
    <location>
        <begin position="41"/>
        <end position="70"/>
    </location>
</feature>
<proteinExistence type="predicted"/>
<accession>A0A7S2PTI2</accession>
<feature type="transmembrane region" description="Helical" evidence="2">
    <location>
        <begin position="305"/>
        <end position="327"/>
    </location>
</feature>
<keyword evidence="2" id="KW-0812">Transmembrane</keyword>
<keyword evidence="2" id="KW-1133">Transmembrane helix</keyword>
<evidence type="ECO:0000256" key="2">
    <source>
        <dbReference type="SAM" id="Phobius"/>
    </source>
</evidence>
<dbReference type="AlphaFoldDB" id="A0A7S2PTI2"/>
<name>A0A7S2PTI2_9DINO</name>
<dbReference type="PROSITE" id="PS51257">
    <property type="entry name" value="PROKAR_LIPOPROTEIN"/>
    <property type="match status" value="1"/>
</dbReference>
<dbReference type="EMBL" id="HBGW01067669">
    <property type="protein sequence ID" value="CAD9616685.1"/>
    <property type="molecule type" value="Transcribed_RNA"/>
</dbReference>
<evidence type="ECO:0000313" key="3">
    <source>
        <dbReference type="EMBL" id="CAD9616685.1"/>
    </source>
</evidence>